<dbReference type="Proteomes" id="UP000070533">
    <property type="component" value="Unassembled WGS sequence"/>
</dbReference>
<dbReference type="RefSeq" id="WP_021669210.1">
    <property type="nucleotide sequence ID" value="NZ_KQ957229.1"/>
</dbReference>
<sequence>MDHRSLAKQDKKHVGVSNYNQVKRELIKRYPSTKKEFDKEQRRYEREFGK</sequence>
<organism evidence="2 3">
    <name type="scientific">Prevotella corporis</name>
    <dbReference type="NCBI Taxonomy" id="28128"/>
    <lineage>
        <taxon>Bacteria</taxon>
        <taxon>Pseudomonadati</taxon>
        <taxon>Bacteroidota</taxon>
        <taxon>Bacteroidia</taxon>
        <taxon>Bacteroidales</taxon>
        <taxon>Prevotellaceae</taxon>
        <taxon>Prevotella</taxon>
    </lineage>
</organism>
<accession>A0A133QC24</accession>
<evidence type="ECO:0000256" key="1">
    <source>
        <dbReference type="SAM" id="MobiDB-lite"/>
    </source>
</evidence>
<name>A0A133QC24_9BACT</name>
<comment type="caution">
    <text evidence="2">The sequence shown here is derived from an EMBL/GenBank/DDBJ whole genome shotgun (WGS) entry which is preliminary data.</text>
</comment>
<reference evidence="3" key="1">
    <citation type="submission" date="2016-01" db="EMBL/GenBank/DDBJ databases">
        <authorList>
            <person name="Mitreva M."/>
            <person name="Pepin K.H."/>
            <person name="Mihindukulasuriya K.A."/>
            <person name="Fulton R."/>
            <person name="Fronick C."/>
            <person name="O'Laughlin M."/>
            <person name="Miner T."/>
            <person name="Herter B."/>
            <person name="Rosa B.A."/>
            <person name="Cordes M."/>
            <person name="Tomlinson C."/>
            <person name="Wollam A."/>
            <person name="Palsikar V.B."/>
            <person name="Mardis E.R."/>
            <person name="Wilson R.K."/>
        </authorList>
    </citation>
    <scope>NUCLEOTIDE SEQUENCE [LARGE SCALE GENOMIC DNA]</scope>
    <source>
        <strain evidence="3">MJR7716</strain>
    </source>
</reference>
<gene>
    <name evidence="2" type="ORF">HMPREF3226_01062</name>
</gene>
<proteinExistence type="predicted"/>
<dbReference type="EMBL" id="LRQG01000072">
    <property type="protein sequence ID" value="KXA40378.1"/>
    <property type="molecule type" value="Genomic_DNA"/>
</dbReference>
<feature type="compositionally biased region" description="Basic and acidic residues" evidence="1">
    <location>
        <begin position="1"/>
        <end position="13"/>
    </location>
</feature>
<dbReference type="OrthoDB" id="9869884at2"/>
<dbReference type="AlphaFoldDB" id="A0A133QC24"/>
<evidence type="ECO:0000313" key="3">
    <source>
        <dbReference type="Proteomes" id="UP000070533"/>
    </source>
</evidence>
<protein>
    <submittedName>
        <fullName evidence="2">Uncharacterized protein</fullName>
    </submittedName>
</protein>
<dbReference type="STRING" id="28128.HMPREF3226_01062"/>
<feature type="region of interest" description="Disordered" evidence="1">
    <location>
        <begin position="27"/>
        <end position="50"/>
    </location>
</feature>
<keyword evidence="3" id="KW-1185">Reference proteome</keyword>
<feature type="region of interest" description="Disordered" evidence="1">
    <location>
        <begin position="1"/>
        <end position="20"/>
    </location>
</feature>
<evidence type="ECO:0000313" key="2">
    <source>
        <dbReference type="EMBL" id="KXA40378.1"/>
    </source>
</evidence>